<proteinExistence type="predicted"/>
<protein>
    <submittedName>
        <fullName evidence="2">MSHA pilin protein MshD</fullName>
    </submittedName>
</protein>
<dbReference type="RefSeq" id="WP_006012819.1">
    <property type="nucleotide sequence ID" value="NZ_AUAV01000005.1"/>
</dbReference>
<dbReference type="STRING" id="1121922.GCA_000428905_01047"/>
<organism evidence="2 3">
    <name type="scientific">Brumicola pallidula DSM 14239 = ACAM 615</name>
    <dbReference type="NCBI Taxonomy" id="1121922"/>
    <lineage>
        <taxon>Bacteria</taxon>
        <taxon>Pseudomonadati</taxon>
        <taxon>Pseudomonadota</taxon>
        <taxon>Gammaproteobacteria</taxon>
        <taxon>Alteromonadales</taxon>
        <taxon>Alteromonadaceae</taxon>
        <taxon>Brumicola</taxon>
    </lineage>
</organism>
<dbReference type="EMBL" id="BAEQ01000048">
    <property type="protein sequence ID" value="GAC29619.1"/>
    <property type="molecule type" value="Genomic_DNA"/>
</dbReference>
<gene>
    <name evidence="2" type="primary">mshD</name>
    <name evidence="2" type="ORF">GPAL_2768</name>
</gene>
<name>K6YA41_9ALTE</name>
<accession>K6YA41</accession>
<keyword evidence="1" id="KW-0472">Membrane</keyword>
<feature type="transmembrane region" description="Helical" evidence="1">
    <location>
        <begin position="23"/>
        <end position="46"/>
    </location>
</feature>
<dbReference type="NCBIfam" id="TIGR02532">
    <property type="entry name" value="IV_pilin_GFxxxE"/>
    <property type="match status" value="1"/>
</dbReference>
<dbReference type="Pfam" id="PF07963">
    <property type="entry name" value="N_methyl"/>
    <property type="match status" value="1"/>
</dbReference>
<dbReference type="AlphaFoldDB" id="K6YA41"/>
<keyword evidence="3" id="KW-1185">Reference proteome</keyword>
<dbReference type="OrthoDB" id="5593857at2"/>
<keyword evidence="1" id="KW-1133">Transmembrane helix</keyword>
<dbReference type="Proteomes" id="UP000006251">
    <property type="component" value="Unassembled WGS sequence"/>
</dbReference>
<evidence type="ECO:0000256" key="1">
    <source>
        <dbReference type="SAM" id="Phobius"/>
    </source>
</evidence>
<evidence type="ECO:0000313" key="3">
    <source>
        <dbReference type="Proteomes" id="UP000006251"/>
    </source>
</evidence>
<comment type="caution">
    <text evidence="2">The sequence shown here is derived from an EMBL/GenBank/DDBJ whole genome shotgun (WGS) entry which is preliminary data.</text>
</comment>
<sequence length="213" mass="22846">MRVNLANQTQLARSVSIGAQRGFTLIELIVGIVIFSIAMVLVVSFLQPQVKKGIDPIWQVRAASLGQSLSNEILAKSFDQHSNQVGGMLRCNESVLEPAVPCTSSDDLGPDAGEDRGSFNDVDDYHGLDVTGVLILNSLGLTTNVDGVNIYAGFSAEVSVFYDQNHDGINDADLDQDGVLEDPAYVANKKLVAVTITTPGGERIRMTSFKGNF</sequence>
<evidence type="ECO:0000313" key="2">
    <source>
        <dbReference type="EMBL" id="GAC29619.1"/>
    </source>
</evidence>
<keyword evidence="1" id="KW-0812">Transmembrane</keyword>
<dbReference type="PROSITE" id="PS00409">
    <property type="entry name" value="PROKAR_NTER_METHYL"/>
    <property type="match status" value="1"/>
</dbReference>
<reference evidence="3" key="1">
    <citation type="journal article" date="2014" name="Environ. Microbiol.">
        <title>Comparative genomics of the marine bacterial genus Glaciecola reveals the high degree of genomic diversity and genomic characteristic for cold adaptation.</title>
        <authorList>
            <person name="Qin Q.L."/>
            <person name="Xie B.B."/>
            <person name="Yu Y."/>
            <person name="Shu Y.L."/>
            <person name="Rong J.C."/>
            <person name="Zhang Y.J."/>
            <person name="Zhao D.L."/>
            <person name="Chen X.L."/>
            <person name="Zhang X.Y."/>
            <person name="Chen B."/>
            <person name="Zhou B.C."/>
            <person name="Zhang Y.Z."/>
        </authorList>
    </citation>
    <scope>NUCLEOTIDE SEQUENCE [LARGE SCALE GENOMIC DNA]</scope>
    <source>
        <strain evidence="3">ACAM 615</strain>
    </source>
</reference>
<dbReference type="InterPro" id="IPR012902">
    <property type="entry name" value="N_methyl_site"/>
</dbReference>